<feature type="compositionally biased region" description="Basic and acidic residues" evidence="2">
    <location>
        <begin position="115"/>
        <end position="124"/>
    </location>
</feature>
<evidence type="ECO:0000313" key="3">
    <source>
        <dbReference type="EMBL" id="KAG0300969.1"/>
    </source>
</evidence>
<gene>
    <name evidence="3" type="ORF">BGZ97_002995</name>
</gene>
<sequence length="162" mass="17402">MTIAVRHPRVEIEFCTGCKWHLRAGWMAQELLLTFGNTIGELALIPGKSATFIVRVNGDVVFDRKDHGRFPEMKEVKQLVRTVIAPEMGLGHSDSKVKSADATAVTSAGASEAGQGHEEKKKAETAVLAPATQAAVAVSSAAQVDEDDEDSTVHDKECKTCL</sequence>
<name>A0A9P6QVV0_9FUNG</name>
<keyword evidence="1" id="KW-0676">Redox-active center</keyword>
<dbReference type="OrthoDB" id="60822at2759"/>
<dbReference type="EMBL" id="JAAAIN010001687">
    <property type="protein sequence ID" value="KAG0300969.1"/>
    <property type="molecule type" value="Genomic_DNA"/>
</dbReference>
<feature type="region of interest" description="Disordered" evidence="2">
    <location>
        <begin position="139"/>
        <end position="162"/>
    </location>
</feature>
<dbReference type="Proteomes" id="UP000823405">
    <property type="component" value="Unassembled WGS sequence"/>
</dbReference>
<evidence type="ECO:0000256" key="2">
    <source>
        <dbReference type="SAM" id="MobiDB-lite"/>
    </source>
</evidence>
<feature type="region of interest" description="Disordered" evidence="2">
    <location>
        <begin position="94"/>
        <end position="127"/>
    </location>
</feature>
<evidence type="ECO:0000256" key="1">
    <source>
        <dbReference type="ARBA" id="ARBA00023284"/>
    </source>
</evidence>
<accession>A0A9P6QVV0</accession>
<reference evidence="3" key="1">
    <citation type="journal article" date="2020" name="Fungal Divers.">
        <title>Resolving the Mortierellaceae phylogeny through synthesis of multi-gene phylogenetics and phylogenomics.</title>
        <authorList>
            <person name="Vandepol N."/>
            <person name="Liber J."/>
            <person name="Desiro A."/>
            <person name="Na H."/>
            <person name="Kennedy M."/>
            <person name="Barry K."/>
            <person name="Grigoriev I.V."/>
            <person name="Miller A.N."/>
            <person name="O'Donnell K."/>
            <person name="Stajich J.E."/>
            <person name="Bonito G."/>
        </authorList>
    </citation>
    <scope>NUCLEOTIDE SEQUENCE</scope>
    <source>
        <strain evidence="3">NVP60</strain>
    </source>
</reference>
<dbReference type="PANTHER" id="PTHR36417">
    <property type="entry name" value="SELENOPROTEIN DOMAIN PROTEIN (AFU_ORTHOLOGUE AFUA_1G05220)"/>
    <property type="match status" value="1"/>
</dbReference>
<organism evidence="3 4">
    <name type="scientific">Linnemannia gamsii</name>
    <dbReference type="NCBI Taxonomy" id="64522"/>
    <lineage>
        <taxon>Eukaryota</taxon>
        <taxon>Fungi</taxon>
        <taxon>Fungi incertae sedis</taxon>
        <taxon>Mucoromycota</taxon>
        <taxon>Mortierellomycotina</taxon>
        <taxon>Mortierellomycetes</taxon>
        <taxon>Mortierellales</taxon>
        <taxon>Mortierellaceae</taxon>
        <taxon>Linnemannia</taxon>
    </lineage>
</organism>
<dbReference type="InterPro" id="IPR011893">
    <property type="entry name" value="Selenoprotein_Rdx-typ"/>
</dbReference>
<evidence type="ECO:0000313" key="4">
    <source>
        <dbReference type="Proteomes" id="UP000823405"/>
    </source>
</evidence>
<proteinExistence type="predicted"/>
<dbReference type="Pfam" id="PF10262">
    <property type="entry name" value="Rdx"/>
    <property type="match status" value="1"/>
</dbReference>
<dbReference type="SUPFAM" id="SSF52833">
    <property type="entry name" value="Thioredoxin-like"/>
    <property type="match status" value="1"/>
</dbReference>
<protein>
    <submittedName>
        <fullName evidence="3">Uncharacterized protein</fullName>
    </submittedName>
</protein>
<comment type="caution">
    <text evidence="3">The sequence shown here is derived from an EMBL/GenBank/DDBJ whole genome shotgun (WGS) entry which is preliminary data.</text>
</comment>
<dbReference type="AlphaFoldDB" id="A0A9P6QVV0"/>
<dbReference type="NCBIfam" id="TIGR02174">
    <property type="entry name" value="CXXU_selWTH"/>
    <property type="match status" value="1"/>
</dbReference>
<feature type="compositionally biased region" description="Basic and acidic residues" evidence="2">
    <location>
        <begin position="151"/>
        <end position="162"/>
    </location>
</feature>
<dbReference type="Gene3D" id="3.40.30.10">
    <property type="entry name" value="Glutaredoxin"/>
    <property type="match status" value="1"/>
</dbReference>
<dbReference type="InterPro" id="IPR036249">
    <property type="entry name" value="Thioredoxin-like_sf"/>
</dbReference>
<dbReference type="PANTHER" id="PTHR36417:SF2">
    <property type="entry name" value="SELENOPROTEIN DOMAIN PROTEIN (AFU_ORTHOLOGUE AFUA_1G05220)"/>
    <property type="match status" value="1"/>
</dbReference>
<keyword evidence="4" id="KW-1185">Reference proteome</keyword>